<name>A0ABX8EEZ5_9ACTN</name>
<organism evidence="2 3">
    <name type="scientific">Nocardioides aquaticus</name>
    <dbReference type="NCBI Taxonomy" id="160826"/>
    <lineage>
        <taxon>Bacteria</taxon>
        <taxon>Bacillati</taxon>
        <taxon>Actinomycetota</taxon>
        <taxon>Actinomycetes</taxon>
        <taxon>Propionibacteriales</taxon>
        <taxon>Nocardioidaceae</taxon>
        <taxon>Nocardioides</taxon>
    </lineage>
</organism>
<sequence>MLAWFVVPLVPLGPLTALGARRRGNPWALAVLAGLVFPLTWAHWYVSDELPLRRGPSSSMSRA</sequence>
<reference evidence="2 3" key="1">
    <citation type="submission" date="2021-05" db="EMBL/GenBank/DDBJ databases">
        <title>Complete genome of Nocardioides aquaticus KCTC 9944T isolated from meromictic and hypersaline Ekho Lake, Antarctica.</title>
        <authorList>
            <person name="Hwang K."/>
            <person name="Kim K.M."/>
            <person name="Choe H."/>
        </authorList>
    </citation>
    <scope>NUCLEOTIDE SEQUENCE [LARGE SCALE GENOMIC DNA]</scope>
    <source>
        <strain evidence="2 3">KCTC 9944</strain>
    </source>
</reference>
<evidence type="ECO:0000313" key="2">
    <source>
        <dbReference type="EMBL" id="QVT79049.1"/>
    </source>
</evidence>
<keyword evidence="1" id="KW-0472">Membrane</keyword>
<keyword evidence="3" id="KW-1185">Reference proteome</keyword>
<accession>A0ABX8EEZ5</accession>
<evidence type="ECO:0000256" key="1">
    <source>
        <dbReference type="SAM" id="Phobius"/>
    </source>
</evidence>
<gene>
    <name evidence="2" type="ORF">ENKNEFLB_01429</name>
</gene>
<proteinExistence type="predicted"/>
<feature type="transmembrane region" description="Helical" evidence="1">
    <location>
        <begin position="27"/>
        <end position="46"/>
    </location>
</feature>
<dbReference type="EMBL" id="CP075371">
    <property type="protein sequence ID" value="QVT79049.1"/>
    <property type="molecule type" value="Genomic_DNA"/>
</dbReference>
<dbReference type="Proteomes" id="UP000679307">
    <property type="component" value="Chromosome"/>
</dbReference>
<evidence type="ECO:0000313" key="3">
    <source>
        <dbReference type="Proteomes" id="UP000679307"/>
    </source>
</evidence>
<keyword evidence="1" id="KW-1133">Transmembrane helix</keyword>
<keyword evidence="1" id="KW-0812">Transmembrane</keyword>
<protein>
    <submittedName>
        <fullName evidence="2">Uncharacterized protein</fullName>
    </submittedName>
</protein>